<dbReference type="SUPFAM" id="SSF143968">
    <property type="entry name" value="UbiD C-terminal domain-like"/>
    <property type="match status" value="1"/>
</dbReference>
<dbReference type="FunFam" id="3.40.1670.10:FF:000003">
    <property type="entry name" value="Phenolic acid decarboxylase"/>
    <property type="match status" value="1"/>
</dbReference>
<dbReference type="InterPro" id="IPR049383">
    <property type="entry name" value="UbiD-like_N"/>
</dbReference>
<dbReference type="PANTHER" id="PTHR30108">
    <property type="entry name" value="3-OCTAPRENYL-4-HYDROXYBENZOATE CARBOXY-LYASE-RELATED"/>
    <property type="match status" value="1"/>
</dbReference>
<dbReference type="InterPro" id="IPR048304">
    <property type="entry name" value="UbiD_Rift_dom"/>
</dbReference>
<gene>
    <name evidence="7" type="ORF">H1R13_27060</name>
</gene>
<organism evidence="7 8">
    <name type="scientific">Streptomyces mexicanus</name>
    <dbReference type="NCBI Taxonomy" id="178566"/>
    <lineage>
        <taxon>Bacteria</taxon>
        <taxon>Bacillati</taxon>
        <taxon>Actinomycetota</taxon>
        <taxon>Actinomycetes</taxon>
        <taxon>Kitasatosporales</taxon>
        <taxon>Streptomycetaceae</taxon>
        <taxon>Streptomyces</taxon>
    </lineage>
</organism>
<name>A0A7X1LSR4_9ACTN</name>
<feature type="domain" description="3-octaprenyl-4-hydroxybenzoate carboxy-lyase-like N-terminal" evidence="5">
    <location>
        <begin position="10"/>
        <end position="90"/>
    </location>
</feature>
<dbReference type="SUPFAM" id="SSF50475">
    <property type="entry name" value="FMN-binding split barrel"/>
    <property type="match status" value="1"/>
</dbReference>
<dbReference type="AlphaFoldDB" id="A0A7X1LSR4"/>
<evidence type="ECO:0000259" key="5">
    <source>
        <dbReference type="Pfam" id="PF20695"/>
    </source>
</evidence>
<dbReference type="GO" id="GO:0005829">
    <property type="term" value="C:cytosol"/>
    <property type="evidence" value="ECO:0007669"/>
    <property type="project" value="TreeGrafter"/>
</dbReference>
<dbReference type="NCBIfam" id="NF041204">
    <property type="entry name" value="VdcC"/>
    <property type="match status" value="1"/>
</dbReference>
<dbReference type="InterPro" id="IPR053417">
    <property type="entry name" value="PAD_UbiD-like"/>
</dbReference>
<sequence>MAYDDLRGFLDALDEAGQLLRVTEEVRPEPDIAAAANAAPRLGDAAPALYFDNVRGFTDARIAMNVHGSWANHALALGLPKETPAKEQVAEFIRRWDRFPLAPEWREDPPWAQNTLEGDDVDIFRVLPLIRLNDGDGGFYIDKAAVVSKDPDDPENSGKQNVGVYRIEVKGKRKLALQPVPMHDIALHLRTAEERGEDLPVAITLGNDPVVTIAASTPMKYEENEYELAGALRGAPAPIAKAPLTGLPVPWGSEVVIEGVIEGRKREIEGPFGEFTGHYSGGRSMPVIRIDRISYRTDPVFEHLYLGMPWTECDYLIAANTAVPLYKQLKADFPEVQAVNASYTHGLVVIVSTKKRYGGFAKAVGLRVLTTPHGLGYATTVIVVDEDVDPFNLPQVMWALSTKMNPSGDLIRIPNLPVVELAPQANTPGVVDKLVIDATTPVGADRRGNYGNQVRDLPEAAEWLTRLQALAARR</sequence>
<dbReference type="InterPro" id="IPR002830">
    <property type="entry name" value="UbiD"/>
</dbReference>
<feature type="domain" description="3-octaprenyl-4-hydroxybenzoate carboxy-lyase-like Rift-related" evidence="4">
    <location>
        <begin position="108"/>
        <end position="309"/>
    </location>
</feature>
<evidence type="ECO:0000256" key="1">
    <source>
        <dbReference type="ARBA" id="ARBA00010021"/>
    </source>
</evidence>
<feature type="domain" description="3-octaprenyl-4-hydroxybenzoate carboxy-lyase-like C-terminal" evidence="6">
    <location>
        <begin position="315"/>
        <end position="438"/>
    </location>
</feature>
<evidence type="ECO:0000256" key="2">
    <source>
        <dbReference type="ARBA" id="ARBA00072018"/>
    </source>
</evidence>
<evidence type="ECO:0000259" key="4">
    <source>
        <dbReference type="Pfam" id="PF01977"/>
    </source>
</evidence>
<dbReference type="InterPro" id="IPR049381">
    <property type="entry name" value="UbiD-like_C"/>
</dbReference>
<accession>A0A7X1LSR4</accession>
<evidence type="ECO:0000313" key="8">
    <source>
        <dbReference type="Proteomes" id="UP000517694"/>
    </source>
</evidence>
<evidence type="ECO:0000256" key="3">
    <source>
        <dbReference type="ARBA" id="ARBA00079372"/>
    </source>
</evidence>
<dbReference type="GO" id="GO:0008694">
    <property type="term" value="F:4-hydroxy-3-polyprenylbenzoate decarboxylase activity"/>
    <property type="evidence" value="ECO:0007669"/>
    <property type="project" value="TreeGrafter"/>
</dbReference>
<reference evidence="7 8" key="1">
    <citation type="submission" date="2020-08" db="EMBL/GenBank/DDBJ databases">
        <title>Whole-Genome Sequence of French Clinical Streptomyces mexicanus Strain Q0842.</title>
        <authorList>
            <person name="Boxberger M."/>
            <person name="La Scola B."/>
        </authorList>
    </citation>
    <scope>NUCLEOTIDE SEQUENCE [LARGE SCALE GENOMIC DNA]</scope>
    <source>
        <strain evidence="7 8">Marseille-Q0842</strain>
    </source>
</reference>
<dbReference type="Gene3D" id="3.40.1670.10">
    <property type="entry name" value="UbiD C-terminal domain-like"/>
    <property type="match status" value="1"/>
</dbReference>
<dbReference type="Pfam" id="PF20696">
    <property type="entry name" value="UbiD_C"/>
    <property type="match status" value="1"/>
</dbReference>
<comment type="caution">
    <text evidence="7">The sequence shown here is derived from an EMBL/GenBank/DDBJ whole genome shotgun (WGS) entry which is preliminary data.</text>
</comment>
<dbReference type="GO" id="GO:0006744">
    <property type="term" value="P:ubiquinone biosynthetic process"/>
    <property type="evidence" value="ECO:0007669"/>
    <property type="project" value="TreeGrafter"/>
</dbReference>
<dbReference type="EMBL" id="JACMHY010000012">
    <property type="protein sequence ID" value="MBC2868495.1"/>
    <property type="molecule type" value="Genomic_DNA"/>
</dbReference>
<dbReference type="Pfam" id="PF01977">
    <property type="entry name" value="UbiD"/>
    <property type="match status" value="1"/>
</dbReference>
<protein>
    <recommendedName>
        <fullName evidence="2">Phenolic acid decarboxylase</fullName>
    </recommendedName>
    <alternativeName>
        <fullName evidence="3">Phenolic acid decarboxylase subunit C</fullName>
    </alternativeName>
</protein>
<comment type="similarity">
    <text evidence="1">Belongs to the UbiD family.</text>
</comment>
<evidence type="ECO:0000313" key="7">
    <source>
        <dbReference type="EMBL" id="MBC2868495.1"/>
    </source>
</evidence>
<dbReference type="PANTHER" id="PTHR30108:SF17">
    <property type="entry name" value="FERULIC ACID DECARBOXYLASE 1"/>
    <property type="match status" value="1"/>
</dbReference>
<dbReference type="NCBIfam" id="TIGR00148">
    <property type="entry name" value="UbiD family decarboxylase"/>
    <property type="match status" value="1"/>
</dbReference>
<evidence type="ECO:0000259" key="6">
    <source>
        <dbReference type="Pfam" id="PF20696"/>
    </source>
</evidence>
<proteinExistence type="inferred from homology"/>
<dbReference type="Proteomes" id="UP000517694">
    <property type="component" value="Unassembled WGS sequence"/>
</dbReference>
<dbReference type="Pfam" id="PF20695">
    <property type="entry name" value="UbiD_N"/>
    <property type="match status" value="1"/>
</dbReference>
<dbReference type="RefSeq" id="WP_185948101.1">
    <property type="nucleotide sequence ID" value="NZ_JACMHY010000012.1"/>
</dbReference>
<keyword evidence="8" id="KW-1185">Reference proteome</keyword>